<feature type="region of interest" description="Disordered" evidence="1">
    <location>
        <begin position="397"/>
        <end position="586"/>
    </location>
</feature>
<feature type="compositionally biased region" description="Basic and acidic residues" evidence="1">
    <location>
        <begin position="303"/>
        <end position="314"/>
    </location>
</feature>
<feature type="compositionally biased region" description="Basic and acidic residues" evidence="1">
    <location>
        <begin position="1"/>
        <end position="10"/>
    </location>
</feature>
<dbReference type="PANTHER" id="PTHR38407">
    <property type="entry name" value="PROTEIN IVY1"/>
    <property type="match status" value="1"/>
</dbReference>
<dbReference type="GO" id="GO:0005543">
    <property type="term" value="F:phospholipid binding"/>
    <property type="evidence" value="ECO:0007669"/>
    <property type="project" value="InterPro"/>
</dbReference>
<dbReference type="PANTHER" id="PTHR38407:SF1">
    <property type="entry name" value="PROTEIN IVY1"/>
    <property type="match status" value="1"/>
</dbReference>
<feature type="compositionally biased region" description="Polar residues" evidence="1">
    <location>
        <begin position="499"/>
        <end position="512"/>
    </location>
</feature>
<evidence type="ECO:0000313" key="2">
    <source>
        <dbReference type="EMBL" id="GHJ84094.1"/>
    </source>
</evidence>
<feature type="compositionally biased region" description="Polar residues" evidence="1">
    <location>
        <begin position="11"/>
        <end position="20"/>
    </location>
</feature>
<dbReference type="Proteomes" id="UP000620104">
    <property type="component" value="Unassembled WGS sequence"/>
</dbReference>
<feature type="compositionally biased region" description="Polar residues" evidence="1">
    <location>
        <begin position="315"/>
        <end position="325"/>
    </location>
</feature>
<dbReference type="InterPro" id="IPR037470">
    <property type="entry name" value="IVY1"/>
</dbReference>
<dbReference type="InterPro" id="IPR027267">
    <property type="entry name" value="AH/BAR_dom_sf"/>
</dbReference>
<feature type="compositionally biased region" description="Basic and acidic residues" evidence="1">
    <location>
        <begin position="414"/>
        <end position="424"/>
    </location>
</feature>
<feature type="region of interest" description="Disordered" evidence="1">
    <location>
        <begin position="281"/>
        <end position="369"/>
    </location>
</feature>
<protein>
    <submittedName>
        <fullName evidence="2">Uncharacterized protein</fullName>
    </submittedName>
</protein>
<feature type="compositionally biased region" description="Polar residues" evidence="1">
    <location>
        <begin position="435"/>
        <end position="447"/>
    </location>
</feature>
<comment type="caution">
    <text evidence="2">The sequence shown here is derived from an EMBL/GenBank/DDBJ whole genome shotgun (WGS) entry which is preliminary data.</text>
</comment>
<dbReference type="EMBL" id="BLZA01000005">
    <property type="protein sequence ID" value="GHJ84094.1"/>
    <property type="molecule type" value="Genomic_DNA"/>
</dbReference>
<dbReference type="SUPFAM" id="SSF103657">
    <property type="entry name" value="BAR/IMD domain-like"/>
    <property type="match status" value="1"/>
</dbReference>
<feature type="compositionally biased region" description="Polar residues" evidence="1">
    <location>
        <begin position="360"/>
        <end position="369"/>
    </location>
</feature>
<evidence type="ECO:0000256" key="1">
    <source>
        <dbReference type="SAM" id="MobiDB-lite"/>
    </source>
</evidence>
<keyword evidence="3" id="KW-1185">Reference proteome</keyword>
<evidence type="ECO:0000313" key="3">
    <source>
        <dbReference type="Proteomes" id="UP000620104"/>
    </source>
</evidence>
<feature type="compositionally biased region" description="Basic and acidic residues" evidence="1">
    <location>
        <begin position="563"/>
        <end position="586"/>
    </location>
</feature>
<dbReference type="GO" id="GO:0000329">
    <property type="term" value="C:fungal-type vacuole membrane"/>
    <property type="evidence" value="ECO:0007669"/>
    <property type="project" value="InterPro"/>
</dbReference>
<organism evidence="2 3">
    <name type="scientific">Naganishia liquefaciens</name>
    <dbReference type="NCBI Taxonomy" id="104408"/>
    <lineage>
        <taxon>Eukaryota</taxon>
        <taxon>Fungi</taxon>
        <taxon>Dikarya</taxon>
        <taxon>Basidiomycota</taxon>
        <taxon>Agaricomycotina</taxon>
        <taxon>Tremellomycetes</taxon>
        <taxon>Filobasidiales</taxon>
        <taxon>Filobasidiaceae</taxon>
        <taxon>Naganishia</taxon>
    </lineage>
</organism>
<feature type="compositionally biased region" description="Basic and acidic residues" evidence="1">
    <location>
        <begin position="448"/>
        <end position="466"/>
    </location>
</feature>
<reference evidence="2" key="1">
    <citation type="submission" date="2020-07" db="EMBL/GenBank/DDBJ databases">
        <title>Draft Genome Sequence of a Deep-Sea Yeast, Naganishia (Cryptococcus) liquefaciens strain N6.</title>
        <authorList>
            <person name="Han Y.W."/>
            <person name="Kajitani R."/>
            <person name="Morimoto H."/>
            <person name="Parhat M."/>
            <person name="Tsubouchi H."/>
            <person name="Bakenova O."/>
            <person name="Ogata M."/>
            <person name="Argunhan B."/>
            <person name="Aoki R."/>
            <person name="Kajiwara S."/>
            <person name="Itoh T."/>
            <person name="Iwasaki H."/>
        </authorList>
    </citation>
    <scope>NUCLEOTIDE SEQUENCE</scope>
    <source>
        <strain evidence="2">N6</strain>
    </source>
</reference>
<name>A0A8H3TPS3_9TREE</name>
<accession>A0A8H3TPS3</accession>
<gene>
    <name evidence="2" type="ORF">NliqN6_0496</name>
</gene>
<dbReference type="OrthoDB" id="5594612at2759"/>
<dbReference type="GO" id="GO:0042144">
    <property type="term" value="P:vacuole fusion, non-autophagic"/>
    <property type="evidence" value="ECO:0007669"/>
    <property type="project" value="InterPro"/>
</dbReference>
<dbReference type="Gene3D" id="1.20.1270.60">
    <property type="entry name" value="Arfaptin homology (AH) domain/BAR domain"/>
    <property type="match status" value="1"/>
</dbReference>
<feature type="region of interest" description="Disordered" evidence="1">
    <location>
        <begin position="1"/>
        <end position="39"/>
    </location>
</feature>
<dbReference type="AlphaFoldDB" id="A0A8H3TPS3"/>
<proteinExistence type="predicted"/>
<sequence length="586" mass="64252">MAAVRPRIDSIKSTGSSQWGDPSRRPPSPTLSATTTGSRIDFSHPPHLLITRADLRCSIGALTELMAQAKHYRQCLLNLSKATSAFASALEACSRVKGCDTANAGILGASGLEHLIGNQDQLMADTFFREFEAPLLDLLDNYRASVTDRQAAYEKACQEKSHMIRRTEHDNMSHGRRRKRDLQAFRSALSTLQSLVDDLDRLKSSYHHEVMDAEDELWNSVLDRIALVEREKMNVHDKISAKSTDPSLRPLLDAKPDLVASDVGLEDGTIFSVLSPLNLMSTPKSPHPGLSRTPDRVVTPTPQEKHAGEAERSQAESGNTSNANNTKRRSFFGRLFQPSTENLVTAKRTAPRMPTRHARQMSQQSLASTADTYGEVLERQDLDAATTDSARRLREQQALMGREISKSPKRSNGSRRESANETRRSIHAPLPNPRRASSGNIKRASTTDQRELSVIEDEGSHDKQSGDEGDEAALLVSENETPMIFDTFDVAASKEDSNPQDLTLVTNASATLTEHPAPPGQGDGPESSLPPISEDPSRPSSTNIQPDSEEARKIPTAPPSPSLEHELEIMGGDKARKLDKSASIEI</sequence>